<feature type="binding site" evidence="13">
    <location>
        <position position="282"/>
    </location>
    <ligand>
        <name>NADPH</name>
        <dbReference type="ChEBI" id="CHEBI:57783"/>
    </ligand>
</feature>
<feature type="binding site" evidence="13">
    <location>
        <position position="192"/>
    </location>
    <ligand>
        <name>sn-glycerol 3-phosphate</name>
        <dbReference type="ChEBI" id="CHEBI:57597"/>
    </ligand>
</feature>
<dbReference type="InterPro" id="IPR006109">
    <property type="entry name" value="G3P_DH_NAD-dep_C"/>
</dbReference>
<dbReference type="Pfam" id="PF01210">
    <property type="entry name" value="NAD_Gly3P_dh_N"/>
    <property type="match status" value="1"/>
</dbReference>
<evidence type="ECO:0000256" key="11">
    <source>
        <dbReference type="ARBA" id="ARBA00069372"/>
    </source>
</evidence>
<dbReference type="OrthoDB" id="9812273at2"/>
<dbReference type="RefSeq" id="WP_116554017.1">
    <property type="nucleotide sequence ID" value="NZ_QCZG01000009.1"/>
</dbReference>
<comment type="pathway">
    <text evidence="13">Membrane lipid metabolism; glycerophospholipid metabolism.</text>
</comment>
<evidence type="ECO:0000256" key="18">
    <source>
        <dbReference type="SAM" id="SignalP"/>
    </source>
</evidence>
<proteinExistence type="inferred from homology"/>
<keyword evidence="2 13" id="KW-0444">Lipid biosynthesis</keyword>
<feature type="binding site" evidence="13">
    <location>
        <position position="32"/>
    </location>
    <ligand>
        <name>NADPH</name>
        <dbReference type="ChEBI" id="CHEBI:57783"/>
    </ligand>
</feature>
<dbReference type="Proteomes" id="UP000245998">
    <property type="component" value="Unassembled WGS sequence"/>
</dbReference>
<dbReference type="GO" id="GO:0005975">
    <property type="term" value="P:carbohydrate metabolic process"/>
    <property type="evidence" value="ECO:0007669"/>
    <property type="project" value="InterPro"/>
</dbReference>
<organism evidence="21 22">
    <name type="scientific">Pueribacillus theae</name>
    <dbReference type="NCBI Taxonomy" id="2171751"/>
    <lineage>
        <taxon>Bacteria</taxon>
        <taxon>Bacillati</taxon>
        <taxon>Bacillota</taxon>
        <taxon>Bacilli</taxon>
        <taxon>Bacillales</taxon>
        <taxon>Bacillaceae</taxon>
        <taxon>Pueribacillus</taxon>
    </lineage>
</organism>
<feature type="binding site" evidence="13">
    <location>
        <position position="106"/>
    </location>
    <ligand>
        <name>NADPH</name>
        <dbReference type="ChEBI" id="CHEBI:57783"/>
    </ligand>
</feature>
<evidence type="ECO:0000313" key="21">
    <source>
        <dbReference type="EMBL" id="PWA12383.1"/>
    </source>
</evidence>
<comment type="catalytic activity">
    <reaction evidence="13">
        <text>sn-glycerol 3-phosphate + NAD(+) = dihydroxyacetone phosphate + NADH + H(+)</text>
        <dbReference type="Rhea" id="RHEA:11092"/>
        <dbReference type="ChEBI" id="CHEBI:15378"/>
        <dbReference type="ChEBI" id="CHEBI:57540"/>
        <dbReference type="ChEBI" id="CHEBI:57597"/>
        <dbReference type="ChEBI" id="CHEBI:57642"/>
        <dbReference type="ChEBI" id="CHEBI:57945"/>
        <dbReference type="EC" id="1.1.1.94"/>
    </reaction>
</comment>
<evidence type="ECO:0000256" key="13">
    <source>
        <dbReference type="HAMAP-Rule" id="MF_00394"/>
    </source>
</evidence>
<comment type="caution">
    <text evidence="21">The sequence shown here is derived from an EMBL/GenBank/DDBJ whole genome shotgun (WGS) entry which is preliminary data.</text>
</comment>
<dbReference type="InterPro" id="IPR013328">
    <property type="entry name" value="6PGD_dom2"/>
</dbReference>
<feature type="active site" description="Proton acceptor" evidence="13 14">
    <location>
        <position position="192"/>
    </location>
</feature>
<evidence type="ECO:0000256" key="10">
    <source>
        <dbReference type="ARBA" id="ARBA00066687"/>
    </source>
</evidence>
<dbReference type="FunFam" id="3.40.50.720:FF:000019">
    <property type="entry name" value="Glycerol-3-phosphate dehydrogenase [NAD(P)+]"/>
    <property type="match status" value="1"/>
</dbReference>
<evidence type="ECO:0000256" key="6">
    <source>
        <dbReference type="ARBA" id="ARBA00023098"/>
    </source>
</evidence>
<comment type="caution">
    <text evidence="13">Lacks conserved residue(s) required for the propagation of feature annotation.</text>
</comment>
<evidence type="ECO:0000256" key="5">
    <source>
        <dbReference type="ARBA" id="ARBA00023027"/>
    </source>
</evidence>
<dbReference type="HAMAP" id="MF_00394">
    <property type="entry name" value="NAD_Glyc3P_dehydrog"/>
    <property type="match status" value="1"/>
</dbReference>
<dbReference type="SUPFAM" id="SSF48179">
    <property type="entry name" value="6-phosphogluconate dehydrogenase C-terminal domain-like"/>
    <property type="match status" value="1"/>
</dbReference>
<keyword evidence="4 13" id="KW-0560">Oxidoreductase</keyword>
<dbReference type="PRINTS" id="PR00077">
    <property type="entry name" value="GPDHDRGNASE"/>
</dbReference>
<evidence type="ECO:0000313" key="22">
    <source>
        <dbReference type="Proteomes" id="UP000245998"/>
    </source>
</evidence>
<feature type="binding site" evidence="13">
    <location>
        <position position="106"/>
    </location>
    <ligand>
        <name>sn-glycerol 3-phosphate</name>
        <dbReference type="ChEBI" id="CHEBI:57597"/>
    </ligand>
</feature>
<feature type="binding site" evidence="13">
    <location>
        <position position="256"/>
    </location>
    <ligand>
        <name>NADPH</name>
        <dbReference type="ChEBI" id="CHEBI:57783"/>
    </ligand>
</feature>
<dbReference type="GO" id="GO:0141152">
    <property type="term" value="F:glycerol-3-phosphate dehydrogenase (NAD+) activity"/>
    <property type="evidence" value="ECO:0007669"/>
    <property type="project" value="RHEA"/>
</dbReference>
<feature type="binding site" evidence="16">
    <location>
        <position position="141"/>
    </location>
    <ligand>
        <name>NAD(+)</name>
        <dbReference type="ChEBI" id="CHEBI:57540"/>
    </ligand>
</feature>
<dbReference type="SUPFAM" id="SSF51735">
    <property type="entry name" value="NAD(P)-binding Rossmann-fold domains"/>
    <property type="match status" value="1"/>
</dbReference>
<feature type="binding site" evidence="13">
    <location>
        <position position="49"/>
    </location>
    <ligand>
        <name>NADPH</name>
        <dbReference type="ChEBI" id="CHEBI:57783"/>
    </ligand>
</feature>
<accession>A0A2U1K5X9</accession>
<protein>
    <recommendedName>
        <fullName evidence="11 13">Glycerol-3-phosphate dehydrogenase [NAD(P)+]</fullName>
        <ecNumber evidence="10 13">1.1.1.94</ecNumber>
    </recommendedName>
    <alternativeName>
        <fullName evidence="13">NAD(P)(+)-dependent glycerol-3-phosphate dehydrogenase</fullName>
    </alternativeName>
    <alternativeName>
        <fullName evidence="12 13">NAD(P)H-dependent dihydroxyacetone-phosphate reductase</fullName>
    </alternativeName>
</protein>
<dbReference type="GO" id="GO:0008654">
    <property type="term" value="P:phospholipid biosynthetic process"/>
    <property type="evidence" value="ECO:0007669"/>
    <property type="project" value="UniProtKB-KW"/>
</dbReference>
<dbReference type="Pfam" id="PF07479">
    <property type="entry name" value="NAD_Gly3P_dh_C"/>
    <property type="match status" value="1"/>
</dbReference>
<evidence type="ECO:0000256" key="12">
    <source>
        <dbReference type="ARBA" id="ARBA00080511"/>
    </source>
</evidence>
<feature type="domain" description="Glycerol-3-phosphate dehydrogenase NAD-dependent C-terminal" evidence="20">
    <location>
        <begin position="181"/>
        <end position="321"/>
    </location>
</feature>
<feature type="signal peptide" evidence="18">
    <location>
        <begin position="1"/>
        <end position="17"/>
    </location>
</feature>
<keyword evidence="7 13" id="KW-0594">Phospholipid biosynthesis</keyword>
<dbReference type="EC" id="1.1.1.94" evidence="10 13"/>
<feature type="binding site" evidence="13">
    <location>
        <position position="141"/>
    </location>
    <ligand>
        <name>NADPH</name>
        <dbReference type="ChEBI" id="CHEBI:57783"/>
    </ligand>
</feature>
<feature type="binding site" evidence="13">
    <location>
        <position position="139"/>
    </location>
    <ligand>
        <name>sn-glycerol 3-phosphate</name>
        <dbReference type="ChEBI" id="CHEBI:57597"/>
    </ligand>
</feature>
<dbReference type="GO" id="GO:0051287">
    <property type="term" value="F:NAD binding"/>
    <property type="evidence" value="ECO:0007669"/>
    <property type="project" value="InterPro"/>
</dbReference>
<dbReference type="GO" id="GO:0046168">
    <property type="term" value="P:glycerol-3-phosphate catabolic process"/>
    <property type="evidence" value="ECO:0007669"/>
    <property type="project" value="InterPro"/>
</dbReference>
<feature type="binding site" evidence="16">
    <location>
        <position position="256"/>
    </location>
    <ligand>
        <name>NAD(+)</name>
        <dbReference type="ChEBI" id="CHEBI:57540"/>
    </ligand>
</feature>
<comment type="catalytic activity">
    <reaction evidence="9">
        <text>sn-glycerol 3-phosphate + NADP(+) = dihydroxyacetone phosphate + NADPH + H(+)</text>
        <dbReference type="Rhea" id="RHEA:11096"/>
        <dbReference type="ChEBI" id="CHEBI:15378"/>
        <dbReference type="ChEBI" id="CHEBI:57597"/>
        <dbReference type="ChEBI" id="CHEBI:57642"/>
        <dbReference type="ChEBI" id="CHEBI:57783"/>
        <dbReference type="ChEBI" id="CHEBI:58349"/>
        <dbReference type="EC" id="1.1.1.94"/>
    </reaction>
    <physiologicalReaction direction="right-to-left" evidence="9">
        <dbReference type="Rhea" id="RHEA:11098"/>
    </physiologicalReaction>
</comment>
<dbReference type="InterPro" id="IPR008927">
    <property type="entry name" value="6-PGluconate_DH-like_C_sf"/>
</dbReference>
<evidence type="ECO:0000256" key="16">
    <source>
        <dbReference type="PIRSR" id="PIRSR000114-3"/>
    </source>
</evidence>
<keyword evidence="13" id="KW-0963">Cytoplasm</keyword>
<dbReference type="GO" id="GO:0005829">
    <property type="term" value="C:cytosol"/>
    <property type="evidence" value="ECO:0007669"/>
    <property type="project" value="TreeGrafter"/>
</dbReference>
<feature type="binding site" evidence="13">
    <location>
        <position position="11"/>
    </location>
    <ligand>
        <name>NADPH</name>
        <dbReference type="ChEBI" id="CHEBI:57783"/>
    </ligand>
</feature>
<evidence type="ECO:0000256" key="9">
    <source>
        <dbReference type="ARBA" id="ARBA00052716"/>
    </source>
</evidence>
<comment type="function">
    <text evidence="13">Catalyzes the reduction of the glycolytic intermediate dihydroxyacetone phosphate (DHAP) to sn-glycerol 3-phosphate (G3P), the key precursor for phospholipid synthesis.</text>
</comment>
<dbReference type="NCBIfam" id="NF000942">
    <property type="entry name" value="PRK00094.1-4"/>
    <property type="match status" value="1"/>
</dbReference>
<feature type="binding site" evidence="13">
    <location>
        <position position="12"/>
    </location>
    <ligand>
        <name>NADPH</name>
        <dbReference type="ChEBI" id="CHEBI:57783"/>
    </ligand>
</feature>
<dbReference type="EMBL" id="QCZG01000009">
    <property type="protein sequence ID" value="PWA12383.1"/>
    <property type="molecule type" value="Genomic_DNA"/>
</dbReference>
<keyword evidence="6 13" id="KW-0443">Lipid metabolism</keyword>
<feature type="binding site" evidence="15">
    <location>
        <position position="106"/>
    </location>
    <ligand>
        <name>substrate</name>
    </ligand>
</feature>
<feature type="binding site" evidence="13">
    <location>
        <position position="256"/>
    </location>
    <ligand>
        <name>sn-glycerol 3-phosphate</name>
        <dbReference type="ChEBI" id="CHEBI:57597"/>
    </ligand>
</feature>
<dbReference type="GO" id="GO:0141153">
    <property type="term" value="F:glycerol-3-phosphate dehydrogenase (NADP+) activity"/>
    <property type="evidence" value="ECO:0007669"/>
    <property type="project" value="RHEA"/>
</dbReference>
<evidence type="ECO:0000259" key="19">
    <source>
        <dbReference type="Pfam" id="PF01210"/>
    </source>
</evidence>
<dbReference type="PANTHER" id="PTHR11728:SF1">
    <property type="entry name" value="GLYCEROL-3-PHOSPHATE DEHYDROGENASE [NAD(+)] 2, CHLOROPLASTIC"/>
    <property type="match status" value="1"/>
</dbReference>
<evidence type="ECO:0000256" key="3">
    <source>
        <dbReference type="ARBA" id="ARBA00022857"/>
    </source>
</evidence>
<keyword evidence="3 13" id="KW-0521">NADP</keyword>
<dbReference type="FunFam" id="1.10.1040.10:FF:000001">
    <property type="entry name" value="Glycerol-3-phosphate dehydrogenase [NAD(P)+]"/>
    <property type="match status" value="1"/>
</dbReference>
<comment type="similarity">
    <text evidence="1 13 17">Belongs to the NAD-dependent glycerol-3-phosphate dehydrogenase family.</text>
</comment>
<dbReference type="AlphaFoldDB" id="A0A2U1K5X9"/>
<evidence type="ECO:0000256" key="14">
    <source>
        <dbReference type="PIRSR" id="PIRSR000114-1"/>
    </source>
</evidence>
<feature type="binding site" evidence="13">
    <location>
        <position position="255"/>
    </location>
    <ligand>
        <name>sn-glycerol 3-phosphate</name>
        <dbReference type="ChEBI" id="CHEBI:57597"/>
    </ligand>
</feature>
<dbReference type="Gene3D" id="1.10.1040.10">
    <property type="entry name" value="N-(1-d-carboxylethyl)-l-norvaline Dehydrogenase, domain 2"/>
    <property type="match status" value="1"/>
</dbReference>
<feature type="binding site" evidence="16">
    <location>
        <begin position="8"/>
        <end position="13"/>
    </location>
    <ligand>
        <name>NAD(+)</name>
        <dbReference type="ChEBI" id="CHEBI:57540"/>
    </ligand>
</feature>
<keyword evidence="22" id="KW-1185">Reference proteome</keyword>
<feature type="binding site" evidence="13">
    <location>
        <position position="245"/>
    </location>
    <ligand>
        <name>sn-glycerol 3-phosphate</name>
        <dbReference type="ChEBI" id="CHEBI:57597"/>
    </ligand>
</feature>
<dbReference type="UniPathway" id="UPA00940"/>
<evidence type="ECO:0000256" key="7">
    <source>
        <dbReference type="ARBA" id="ARBA00023209"/>
    </source>
</evidence>
<evidence type="ECO:0000256" key="1">
    <source>
        <dbReference type="ARBA" id="ARBA00011009"/>
    </source>
</evidence>
<keyword evidence="18" id="KW-0732">Signal</keyword>
<evidence type="ECO:0000256" key="2">
    <source>
        <dbReference type="ARBA" id="ARBA00022516"/>
    </source>
</evidence>
<dbReference type="InterPro" id="IPR006168">
    <property type="entry name" value="G3P_DH_NAD-dep"/>
</dbReference>
<dbReference type="PIRSF" id="PIRSF000114">
    <property type="entry name" value="Glycerol-3-P_dh"/>
    <property type="match status" value="1"/>
</dbReference>
<feature type="chain" id="PRO_5039147636" description="Glycerol-3-phosphate dehydrogenase [NAD(P)+]" evidence="18">
    <location>
        <begin position="18"/>
        <end position="353"/>
    </location>
</feature>
<dbReference type="GO" id="GO:0006650">
    <property type="term" value="P:glycerophospholipid metabolic process"/>
    <property type="evidence" value="ECO:0007669"/>
    <property type="project" value="UniProtKB-UniRule"/>
</dbReference>
<gene>
    <name evidence="13" type="primary">gpsA</name>
    <name evidence="21" type="ORF">DCC39_06165</name>
</gene>
<feature type="binding site" evidence="15">
    <location>
        <begin position="256"/>
        <end position="257"/>
    </location>
    <ligand>
        <name>substrate</name>
    </ligand>
</feature>
<evidence type="ECO:0000256" key="15">
    <source>
        <dbReference type="PIRSR" id="PIRSR000114-2"/>
    </source>
</evidence>
<keyword evidence="8 13" id="KW-1208">Phospholipid metabolism</keyword>
<reference evidence="21 22" key="1">
    <citation type="submission" date="2018-04" db="EMBL/GenBank/DDBJ databases">
        <title>Camelliibacillus theae gen. nov., sp. nov., isolated from Pu'er tea.</title>
        <authorList>
            <person name="Niu L."/>
        </authorList>
    </citation>
    <scope>NUCLEOTIDE SEQUENCE [LARGE SCALE GENOMIC DNA]</scope>
    <source>
        <strain evidence="21 22">T8</strain>
    </source>
</reference>
<dbReference type="Gene3D" id="3.40.50.720">
    <property type="entry name" value="NAD(P)-binding Rossmann-like Domain"/>
    <property type="match status" value="1"/>
</dbReference>
<feature type="binding site" evidence="13">
    <location>
        <position position="33"/>
    </location>
    <ligand>
        <name>NADPH</name>
        <dbReference type="ChEBI" id="CHEBI:57783"/>
    </ligand>
</feature>
<dbReference type="NCBIfam" id="NF000941">
    <property type="entry name" value="PRK00094.1-3"/>
    <property type="match status" value="1"/>
</dbReference>
<feature type="domain" description="Glycerol-3-phosphate dehydrogenase NAD-dependent N-terminal" evidence="19">
    <location>
        <begin position="3"/>
        <end position="161"/>
    </location>
</feature>
<name>A0A2U1K5X9_9BACI</name>
<evidence type="ECO:0000259" key="20">
    <source>
        <dbReference type="Pfam" id="PF07479"/>
    </source>
</evidence>
<dbReference type="PANTHER" id="PTHR11728">
    <property type="entry name" value="GLYCEROL-3-PHOSPHATE DEHYDROGENASE"/>
    <property type="match status" value="1"/>
</dbReference>
<evidence type="ECO:0000256" key="8">
    <source>
        <dbReference type="ARBA" id="ARBA00023264"/>
    </source>
</evidence>
<evidence type="ECO:0000256" key="4">
    <source>
        <dbReference type="ARBA" id="ARBA00023002"/>
    </source>
</evidence>
<dbReference type="GO" id="GO:0046167">
    <property type="term" value="P:glycerol-3-phosphate biosynthetic process"/>
    <property type="evidence" value="ECO:0007669"/>
    <property type="project" value="UniProtKB-UniRule"/>
</dbReference>
<keyword evidence="5 13" id="KW-0520">NAD</keyword>
<dbReference type="InterPro" id="IPR011128">
    <property type="entry name" value="G3P_DH_NAD-dep_N"/>
</dbReference>
<dbReference type="InterPro" id="IPR036291">
    <property type="entry name" value="NAD(P)-bd_dom_sf"/>
</dbReference>
<sequence length="353" mass="38261">MKKIAVLGAGSWGTALAIVLADNGYNVSVWTRRPEQALEITGQKTNKKYLPGINLPENITANTKMEDVINGVDTIVLVTPTLSMREVLPKLNEKLQNPVTIIHASKGIEPDSLKRISEIIEEEVEEKHLKSVVVLSGPSHAEEVSLRQPTTVTVSSKDKQACEDAQDLFINNYFRVYTNQDIIGVEIGGALKNIIALGAGISDGLGHGDNSKAALMTRGLAEITRLGGQLGANPLTFAGLTGIGDLIVTCTSTHSRNWRAGYAIGQGKKLDEVLSGMGMAVEGVRTTLAASQLAERYGVSMPITSELYKVLFKNKNPKHAVDDLMKRDRTHEVEDLTSVFATQLMDQSKENNQ</sequence>
<evidence type="ECO:0000256" key="17">
    <source>
        <dbReference type="RuleBase" id="RU000437"/>
    </source>
</evidence>
<feature type="binding site" evidence="13">
    <location>
        <position position="137"/>
    </location>
    <ligand>
        <name>sn-glycerol 3-phosphate</name>
        <dbReference type="ChEBI" id="CHEBI:57597"/>
    </ligand>
</feature>
<feature type="binding site" evidence="13">
    <location>
        <position position="257"/>
    </location>
    <ligand>
        <name>sn-glycerol 3-phosphate</name>
        <dbReference type="ChEBI" id="CHEBI:57597"/>
    </ligand>
</feature>
<comment type="subcellular location">
    <subcellularLocation>
        <location evidence="13">Cytoplasm</location>
    </subcellularLocation>
</comment>
<dbReference type="NCBIfam" id="NF000940">
    <property type="entry name" value="PRK00094.1-2"/>
    <property type="match status" value="1"/>
</dbReference>
<keyword evidence="13" id="KW-0547">Nucleotide-binding</keyword>